<keyword evidence="1" id="KW-0812">Transmembrane</keyword>
<keyword evidence="1" id="KW-0472">Membrane</keyword>
<name>A0A2P2PIS1_RHIMU</name>
<sequence length="58" mass="7177">MPQPLYIFNLHMFVMNIFISYLILLKMITDPFKHFHFCHTHIFDQFFHNSTLIMVQHH</sequence>
<evidence type="ECO:0000256" key="1">
    <source>
        <dbReference type="SAM" id="Phobius"/>
    </source>
</evidence>
<evidence type="ECO:0000313" key="2">
    <source>
        <dbReference type="EMBL" id="MBX54678.1"/>
    </source>
</evidence>
<dbReference type="AlphaFoldDB" id="A0A2P2PIS1"/>
<dbReference type="EMBL" id="GGEC01074194">
    <property type="protein sequence ID" value="MBX54678.1"/>
    <property type="molecule type" value="Transcribed_RNA"/>
</dbReference>
<reference evidence="2" key="1">
    <citation type="submission" date="2018-02" db="EMBL/GenBank/DDBJ databases">
        <title>Rhizophora mucronata_Transcriptome.</title>
        <authorList>
            <person name="Meera S.P."/>
            <person name="Sreeshan A."/>
            <person name="Augustine A."/>
        </authorList>
    </citation>
    <scope>NUCLEOTIDE SEQUENCE</scope>
    <source>
        <tissue evidence="2">Leaf</tissue>
    </source>
</reference>
<keyword evidence="1" id="KW-1133">Transmembrane helix</keyword>
<accession>A0A2P2PIS1</accession>
<feature type="transmembrane region" description="Helical" evidence="1">
    <location>
        <begin position="6"/>
        <end position="25"/>
    </location>
</feature>
<protein>
    <submittedName>
        <fullName evidence="2">Uncharacterized protein</fullName>
    </submittedName>
</protein>
<proteinExistence type="predicted"/>
<organism evidence="2">
    <name type="scientific">Rhizophora mucronata</name>
    <name type="common">Asiatic mangrove</name>
    <dbReference type="NCBI Taxonomy" id="61149"/>
    <lineage>
        <taxon>Eukaryota</taxon>
        <taxon>Viridiplantae</taxon>
        <taxon>Streptophyta</taxon>
        <taxon>Embryophyta</taxon>
        <taxon>Tracheophyta</taxon>
        <taxon>Spermatophyta</taxon>
        <taxon>Magnoliopsida</taxon>
        <taxon>eudicotyledons</taxon>
        <taxon>Gunneridae</taxon>
        <taxon>Pentapetalae</taxon>
        <taxon>rosids</taxon>
        <taxon>fabids</taxon>
        <taxon>Malpighiales</taxon>
        <taxon>Rhizophoraceae</taxon>
        <taxon>Rhizophora</taxon>
    </lineage>
</organism>